<evidence type="ECO:0000313" key="5">
    <source>
        <dbReference type="RefSeq" id="XP_013885301.1"/>
    </source>
</evidence>
<evidence type="ECO:0000256" key="1">
    <source>
        <dbReference type="ARBA" id="ARBA00022737"/>
    </source>
</evidence>
<dbReference type="GO" id="GO:0004842">
    <property type="term" value="F:ubiquitin-protein transferase activity"/>
    <property type="evidence" value="ECO:0007669"/>
    <property type="project" value="TreeGrafter"/>
</dbReference>
<dbReference type="OrthoDB" id="8444656at2759"/>
<dbReference type="AlphaFoldDB" id="A0A2I4CZ76"/>
<keyword evidence="4" id="KW-1185">Reference proteome</keyword>
<dbReference type="PANTHER" id="PTHR24171">
    <property type="entry name" value="ANKYRIN REPEAT DOMAIN-CONTAINING PROTEIN 39-RELATED"/>
    <property type="match status" value="1"/>
</dbReference>
<protein>
    <submittedName>
        <fullName evidence="5">Ankyrin repeat domain-containing protein 61</fullName>
    </submittedName>
</protein>
<evidence type="ECO:0000313" key="4">
    <source>
        <dbReference type="Proteomes" id="UP000192220"/>
    </source>
</evidence>
<name>A0A2I4CZ76_AUSLI</name>
<dbReference type="GeneID" id="106533511"/>
<keyword evidence="1" id="KW-0677">Repeat</keyword>
<keyword evidence="2 3" id="KW-0040">ANK repeat</keyword>
<feature type="repeat" description="ANK" evidence="3">
    <location>
        <begin position="76"/>
        <end position="108"/>
    </location>
</feature>
<dbReference type="PANTHER" id="PTHR24171:SF8">
    <property type="entry name" value="BRCA1-ASSOCIATED RING DOMAIN PROTEIN 1"/>
    <property type="match status" value="1"/>
</dbReference>
<organism evidence="4 5">
    <name type="scientific">Austrofundulus limnaeus</name>
    <name type="common">Annual killifish</name>
    <dbReference type="NCBI Taxonomy" id="52670"/>
    <lineage>
        <taxon>Eukaryota</taxon>
        <taxon>Metazoa</taxon>
        <taxon>Chordata</taxon>
        <taxon>Craniata</taxon>
        <taxon>Vertebrata</taxon>
        <taxon>Euteleostomi</taxon>
        <taxon>Actinopterygii</taxon>
        <taxon>Neopterygii</taxon>
        <taxon>Teleostei</taxon>
        <taxon>Neoteleostei</taxon>
        <taxon>Acanthomorphata</taxon>
        <taxon>Ovalentaria</taxon>
        <taxon>Atherinomorphae</taxon>
        <taxon>Cyprinodontiformes</taxon>
        <taxon>Rivulidae</taxon>
        <taxon>Austrofundulus</taxon>
    </lineage>
</organism>
<evidence type="ECO:0000256" key="2">
    <source>
        <dbReference type="ARBA" id="ARBA00023043"/>
    </source>
</evidence>
<dbReference type="InParanoid" id="A0A2I4CZ76"/>
<dbReference type="Gene3D" id="1.25.40.20">
    <property type="entry name" value="Ankyrin repeat-containing domain"/>
    <property type="match status" value="2"/>
</dbReference>
<dbReference type="STRING" id="52670.A0A2I4CZ76"/>
<dbReference type="SMART" id="SM00248">
    <property type="entry name" value="ANK"/>
    <property type="match status" value="3"/>
</dbReference>
<dbReference type="PRINTS" id="PR01415">
    <property type="entry name" value="ANKYRIN"/>
</dbReference>
<dbReference type="GO" id="GO:0031436">
    <property type="term" value="C:BRCA1-BARD1 complex"/>
    <property type="evidence" value="ECO:0007669"/>
    <property type="project" value="TreeGrafter"/>
</dbReference>
<dbReference type="InterPro" id="IPR036770">
    <property type="entry name" value="Ankyrin_rpt-contain_sf"/>
</dbReference>
<dbReference type="RefSeq" id="XP_013885301.1">
    <property type="nucleotide sequence ID" value="XM_014029847.1"/>
</dbReference>
<proteinExistence type="predicted"/>
<sequence>MTPLHMAAGTLLKDITVSLIKLGADINKKMQQSGNTPLHLAIVAMATKTCKSSQDDVCCISELLQHGAKPDLVNKAGLSPLHQACSMAKEELVDLLLTHGADVNKQSQAGESCLFLFLSHKPNVKNHMLLIKLLSLTSPLTLYNQNGCLPSTLTQPCFFKQRDQLLKLMRQPRTLQHICKSNIYLKYVGERKEDLSKVLPVSLFEFVFNRWEVEDISFVHDSQCEATPQA</sequence>
<dbReference type="Proteomes" id="UP000192220">
    <property type="component" value="Unplaced"/>
</dbReference>
<dbReference type="PROSITE" id="PS50297">
    <property type="entry name" value="ANK_REP_REGION"/>
    <property type="match status" value="2"/>
</dbReference>
<evidence type="ECO:0000256" key="3">
    <source>
        <dbReference type="PROSITE-ProRule" id="PRU00023"/>
    </source>
</evidence>
<feature type="repeat" description="ANK" evidence="3">
    <location>
        <begin position="33"/>
        <end position="75"/>
    </location>
</feature>
<dbReference type="KEGG" id="alim:106533511"/>
<feature type="repeat" description="ANK" evidence="3">
    <location>
        <begin position="1"/>
        <end position="31"/>
    </location>
</feature>
<accession>A0A2I4CZ76</accession>
<dbReference type="GO" id="GO:0085020">
    <property type="term" value="P:protein K6-linked ubiquitination"/>
    <property type="evidence" value="ECO:0007669"/>
    <property type="project" value="TreeGrafter"/>
</dbReference>
<dbReference type="InterPro" id="IPR002110">
    <property type="entry name" value="Ankyrin_rpt"/>
</dbReference>
<dbReference type="PROSITE" id="PS50088">
    <property type="entry name" value="ANK_REPEAT"/>
    <property type="match status" value="3"/>
</dbReference>
<gene>
    <name evidence="5" type="primary">LOC106533511</name>
</gene>
<dbReference type="GO" id="GO:0070531">
    <property type="term" value="C:BRCA1-A complex"/>
    <property type="evidence" value="ECO:0007669"/>
    <property type="project" value="TreeGrafter"/>
</dbReference>
<dbReference type="Pfam" id="PF12796">
    <property type="entry name" value="Ank_2"/>
    <property type="match status" value="1"/>
</dbReference>
<reference evidence="5" key="1">
    <citation type="submission" date="2025-08" db="UniProtKB">
        <authorList>
            <consortium name="RefSeq"/>
        </authorList>
    </citation>
    <scope>IDENTIFICATION</scope>
</reference>
<dbReference type="SUPFAM" id="SSF48403">
    <property type="entry name" value="Ankyrin repeat"/>
    <property type="match status" value="1"/>
</dbReference>